<name>A0A438BIV1_9NOCA</name>
<dbReference type="AlphaFoldDB" id="A0A438BIV1"/>
<organism evidence="1 2">
    <name type="scientific">Prescottella agglutinans</name>
    <dbReference type="NCBI Taxonomy" id="1644129"/>
    <lineage>
        <taxon>Bacteria</taxon>
        <taxon>Bacillati</taxon>
        <taxon>Actinomycetota</taxon>
        <taxon>Actinomycetes</taxon>
        <taxon>Mycobacteriales</taxon>
        <taxon>Nocardiaceae</taxon>
        <taxon>Prescottella</taxon>
    </lineage>
</organism>
<dbReference type="OrthoDB" id="9800643at2"/>
<dbReference type="GO" id="GO:0032259">
    <property type="term" value="P:methylation"/>
    <property type="evidence" value="ECO:0007669"/>
    <property type="project" value="UniProtKB-KW"/>
</dbReference>
<comment type="caution">
    <text evidence="1">The sequence shown here is derived from an EMBL/GenBank/DDBJ whole genome shotgun (WGS) entry which is preliminary data.</text>
</comment>
<keyword evidence="1" id="KW-0489">Methyltransferase</keyword>
<dbReference type="EMBL" id="RKLP01000002">
    <property type="protein sequence ID" value="RVW10721.1"/>
    <property type="molecule type" value="Genomic_DNA"/>
</dbReference>
<accession>A0A438BIV1</accession>
<keyword evidence="1" id="KW-0808">Transferase</keyword>
<sequence length="268" mass="28130">MNDTPSPVAVVGGSDPLVRRLRDAGCVFAEDEAAVLRLSATDADELESLCARRVSGEPLEHVVGWVAFGRLRLQVGVGVFVPRQRSLLLAGVAVATAAPLRAPIVLEAFAGAAPIAASVRRFVPHAHVHATEIDAVAAGFARRNLGTRAGVFCGAGITAVDEALRGRIDVIAAVPPYVPTTASGLLPREALEHEPGRALFAGADGLDHVRRLIDQSGEWLSGGGSVLIEMNRGQCASAAEHARRAGFGVRRHHGDDGHTAVLALRKRR</sequence>
<proteinExistence type="predicted"/>
<keyword evidence="2" id="KW-1185">Reference proteome</keyword>
<dbReference type="Proteomes" id="UP000286208">
    <property type="component" value="Unassembled WGS sequence"/>
</dbReference>
<dbReference type="RefSeq" id="WP_127915161.1">
    <property type="nucleotide sequence ID" value="NZ_RKLP01000002.1"/>
</dbReference>
<reference evidence="1 2" key="1">
    <citation type="submission" date="2018-11" db="EMBL/GenBank/DDBJ databases">
        <title>Rhodococcus spongicola sp. nov. and Rhodococcus xishaensis sp. nov. from marine sponges.</title>
        <authorList>
            <person name="Li L."/>
            <person name="Lin H.W."/>
        </authorList>
    </citation>
    <scope>NUCLEOTIDE SEQUENCE [LARGE SCALE GENOMIC DNA]</scope>
    <source>
        <strain evidence="1 2">CCTCC AB2014297</strain>
    </source>
</reference>
<dbReference type="SUPFAM" id="SSF53335">
    <property type="entry name" value="S-adenosyl-L-methionine-dependent methyltransferases"/>
    <property type="match status" value="1"/>
</dbReference>
<evidence type="ECO:0000313" key="1">
    <source>
        <dbReference type="EMBL" id="RVW10721.1"/>
    </source>
</evidence>
<dbReference type="InterPro" id="IPR029063">
    <property type="entry name" value="SAM-dependent_MTases_sf"/>
</dbReference>
<dbReference type="InterPro" id="IPR050320">
    <property type="entry name" value="N5-glutamine_MTase"/>
</dbReference>
<dbReference type="Gene3D" id="3.40.50.150">
    <property type="entry name" value="Vaccinia Virus protein VP39"/>
    <property type="match status" value="1"/>
</dbReference>
<gene>
    <name evidence="1" type="ORF">EGT67_06120</name>
</gene>
<dbReference type="PANTHER" id="PTHR18895">
    <property type="entry name" value="HEMK METHYLTRANSFERASE"/>
    <property type="match status" value="1"/>
</dbReference>
<evidence type="ECO:0000313" key="2">
    <source>
        <dbReference type="Proteomes" id="UP000286208"/>
    </source>
</evidence>
<dbReference type="GO" id="GO:0008168">
    <property type="term" value="F:methyltransferase activity"/>
    <property type="evidence" value="ECO:0007669"/>
    <property type="project" value="UniProtKB-KW"/>
</dbReference>
<protein>
    <submittedName>
        <fullName evidence="1">SAM-dependent methyltransferase</fullName>
    </submittedName>
</protein>
<dbReference type="PANTHER" id="PTHR18895:SF74">
    <property type="entry name" value="MTRF1L RELEASE FACTOR GLUTAMINE METHYLTRANSFERASE"/>
    <property type="match status" value="1"/>
</dbReference>